<keyword evidence="1" id="KW-0472">Membrane</keyword>
<name>A0A2S3ZF68_9MICO</name>
<accession>A0A2S3ZF68</accession>
<proteinExistence type="predicted"/>
<organism evidence="2 3">
    <name type="scientific">Cryobacterium zongtaii</name>
    <dbReference type="NCBI Taxonomy" id="1259217"/>
    <lineage>
        <taxon>Bacteria</taxon>
        <taxon>Bacillati</taxon>
        <taxon>Actinomycetota</taxon>
        <taxon>Actinomycetes</taxon>
        <taxon>Micrococcales</taxon>
        <taxon>Microbacteriaceae</taxon>
        <taxon>Cryobacterium</taxon>
    </lineage>
</organism>
<keyword evidence="3" id="KW-1185">Reference proteome</keyword>
<evidence type="ECO:0008006" key="4">
    <source>
        <dbReference type="Google" id="ProtNLM"/>
    </source>
</evidence>
<feature type="transmembrane region" description="Helical" evidence="1">
    <location>
        <begin position="46"/>
        <end position="70"/>
    </location>
</feature>
<sequence>MWALVVGMVAFLFGWFPVFGLVLGVTGAILSVLAKRRSNRRNFGRIGLIFSLWAVVFNIGMIIFMVMTLVQTASNLPG</sequence>
<gene>
    <name evidence="2" type="ORF">C3B61_10595</name>
</gene>
<reference evidence="2 3" key="1">
    <citation type="submission" date="2018-01" db="EMBL/GenBank/DDBJ databases">
        <title>Cryobacterium sp. nov., from glaciers in China.</title>
        <authorList>
            <person name="Liu Q."/>
            <person name="Xin Y.-H."/>
        </authorList>
    </citation>
    <scope>NUCLEOTIDE SEQUENCE [LARGE SCALE GENOMIC DNA]</scope>
    <source>
        <strain evidence="2 3">TMN-42</strain>
    </source>
</reference>
<dbReference type="AlphaFoldDB" id="A0A2S3ZF68"/>
<evidence type="ECO:0000313" key="3">
    <source>
        <dbReference type="Proteomes" id="UP000237340"/>
    </source>
</evidence>
<dbReference type="Proteomes" id="UP000237340">
    <property type="component" value="Unassembled WGS sequence"/>
</dbReference>
<protein>
    <recommendedName>
        <fullName evidence="4">DUF4190 domain-containing protein</fullName>
    </recommendedName>
</protein>
<dbReference type="EMBL" id="PPXD01000015">
    <property type="protein sequence ID" value="POH65322.1"/>
    <property type="molecule type" value="Genomic_DNA"/>
</dbReference>
<comment type="caution">
    <text evidence="2">The sequence shown here is derived from an EMBL/GenBank/DDBJ whole genome shotgun (WGS) entry which is preliminary data.</text>
</comment>
<feature type="transmembrane region" description="Helical" evidence="1">
    <location>
        <begin position="12"/>
        <end position="34"/>
    </location>
</feature>
<evidence type="ECO:0000313" key="2">
    <source>
        <dbReference type="EMBL" id="POH65322.1"/>
    </source>
</evidence>
<evidence type="ECO:0000256" key="1">
    <source>
        <dbReference type="SAM" id="Phobius"/>
    </source>
</evidence>
<keyword evidence="1" id="KW-1133">Transmembrane helix</keyword>
<keyword evidence="1" id="KW-0812">Transmembrane</keyword>